<keyword evidence="2" id="KW-1185">Reference proteome</keyword>
<comment type="caution">
    <text evidence="1">The sequence shown here is derived from an EMBL/GenBank/DDBJ whole genome shotgun (WGS) entry which is preliminary data.</text>
</comment>
<evidence type="ECO:0000313" key="2">
    <source>
        <dbReference type="Proteomes" id="UP000748756"/>
    </source>
</evidence>
<dbReference type="AlphaFoldDB" id="A0A9P5S0A0"/>
<reference evidence="1" key="1">
    <citation type="journal article" date="2020" name="Fungal Divers.">
        <title>Resolving the Mortierellaceae phylogeny through synthesis of multi-gene phylogenetics and phylogenomics.</title>
        <authorList>
            <person name="Vandepol N."/>
            <person name="Liber J."/>
            <person name="Desiro A."/>
            <person name="Na H."/>
            <person name="Kennedy M."/>
            <person name="Barry K."/>
            <person name="Grigoriev I.V."/>
            <person name="Miller A.N."/>
            <person name="O'Donnell K."/>
            <person name="Stajich J.E."/>
            <person name="Bonito G."/>
        </authorList>
    </citation>
    <scope>NUCLEOTIDE SEQUENCE</scope>
    <source>
        <strain evidence="1">NRRL 6426</strain>
    </source>
</reference>
<dbReference type="EMBL" id="JAAAUQ010000411">
    <property type="protein sequence ID" value="KAF9150495.1"/>
    <property type="molecule type" value="Genomic_DNA"/>
</dbReference>
<protein>
    <submittedName>
        <fullName evidence="1">Uncharacterized protein</fullName>
    </submittedName>
</protein>
<organism evidence="1 2">
    <name type="scientific">Linnemannia schmuckeri</name>
    <dbReference type="NCBI Taxonomy" id="64567"/>
    <lineage>
        <taxon>Eukaryota</taxon>
        <taxon>Fungi</taxon>
        <taxon>Fungi incertae sedis</taxon>
        <taxon>Mucoromycota</taxon>
        <taxon>Mortierellomycotina</taxon>
        <taxon>Mortierellomycetes</taxon>
        <taxon>Mortierellales</taxon>
        <taxon>Mortierellaceae</taxon>
        <taxon>Linnemannia</taxon>
    </lineage>
</organism>
<proteinExistence type="predicted"/>
<dbReference type="Proteomes" id="UP000748756">
    <property type="component" value="Unassembled WGS sequence"/>
</dbReference>
<name>A0A9P5S0A0_9FUNG</name>
<accession>A0A9P5S0A0</accession>
<evidence type="ECO:0000313" key="1">
    <source>
        <dbReference type="EMBL" id="KAF9150495.1"/>
    </source>
</evidence>
<sequence>MDAYANTTALPTTATAIVTATATTGKASITPTTTTRPNMAGDNKKPMAVSLATINVAILK</sequence>
<gene>
    <name evidence="1" type="ORF">BG015_007701</name>
</gene>